<reference evidence="1" key="1">
    <citation type="submission" date="2021-12" db="EMBL/GenBank/DDBJ databases">
        <authorList>
            <person name="Veyrier F.J."/>
        </authorList>
    </citation>
    <scope>NUCLEOTIDE SEQUENCE</scope>
    <source>
        <strain evidence="1">SAG 1488-6</strain>
    </source>
</reference>
<dbReference type="EMBL" id="CP091512">
    <property type="protein sequence ID" value="UOO92670.1"/>
    <property type="molecule type" value="Genomic_DNA"/>
</dbReference>
<evidence type="ECO:0000313" key="1">
    <source>
        <dbReference type="EMBL" id="UOO92670.1"/>
    </source>
</evidence>
<name>A0ABY4ECM3_VITST</name>
<accession>A0ABY4ECM3</accession>
<reference evidence="1" key="2">
    <citation type="journal article" date="2022" name="Res Sq">
        <title>Evolution of multicellular longitudinally dividing oral cavity symbionts (Neisseriaceae).</title>
        <authorList>
            <person name="Nyongesa S."/>
            <person name="Weber P."/>
            <person name="Bernet E."/>
            <person name="Pullido F."/>
            <person name="Nieckarz M."/>
            <person name="Delaby M."/>
            <person name="Nieves C."/>
            <person name="Viehboeck T."/>
            <person name="Krause N."/>
            <person name="Rivera-Millot A."/>
            <person name="Nakamura A."/>
            <person name="Vischer N."/>
            <person name="VanNieuwenhze M."/>
            <person name="Brun Y."/>
            <person name="Cava F."/>
            <person name="Bulgheresi S."/>
            <person name="Veyrier F."/>
        </authorList>
    </citation>
    <scope>NUCLEOTIDE SEQUENCE</scope>
    <source>
        <strain evidence="1">SAG 1488-6</strain>
    </source>
</reference>
<gene>
    <name evidence="1" type="ORF">LVJ81_01060</name>
</gene>
<evidence type="ECO:0000313" key="2">
    <source>
        <dbReference type="Proteomes" id="UP000832034"/>
    </source>
</evidence>
<keyword evidence="2" id="KW-1185">Reference proteome</keyword>
<dbReference type="RefSeq" id="WP_019956993.1">
    <property type="nucleotide sequence ID" value="NZ_CP091512.1"/>
</dbReference>
<protein>
    <submittedName>
        <fullName evidence="1">Uncharacterized protein</fullName>
    </submittedName>
</protein>
<proteinExistence type="predicted"/>
<organism evidence="1 2">
    <name type="scientific">Vitreoscilla stercoraria</name>
    <dbReference type="NCBI Taxonomy" id="61"/>
    <lineage>
        <taxon>Bacteria</taxon>
        <taxon>Pseudomonadati</taxon>
        <taxon>Pseudomonadota</taxon>
        <taxon>Betaproteobacteria</taxon>
        <taxon>Neisseriales</taxon>
        <taxon>Neisseriaceae</taxon>
        <taxon>Vitreoscilla</taxon>
    </lineage>
</organism>
<sequence length="325" mass="38268">MNEKNKGGRPPRYEGEVPIRVGGTVRPRYKQMLDMLRRHRDTSINEVLEFAIARASHTIEIEGKSIYDWCVSDFEIYWGIYKNISVPYCSISIFKLMTELDTKMVNIINDYPELEKVMNELYESRFDKNFDFFEFDEKLTFQIDKCSRNIQTSLDKKSFTSKIKSFFDTLVKLGPCMSNYDYVYNSFRGGLKNVDQFIIEIESKPLKMQHISELYKLSYFQDVKKMSVVDRNISQIMFDSSIENILYEFWKSDISVEKLVFCTKKLFEIVAYDNFSGIGESLQQIDIFEKFTQTLIHLGVREIPPETSKKDLELYLLKKNLIGKT</sequence>
<dbReference type="Proteomes" id="UP000832034">
    <property type="component" value="Chromosome"/>
</dbReference>